<dbReference type="Proteomes" id="UP001172681">
    <property type="component" value="Unassembled WGS sequence"/>
</dbReference>
<reference evidence="2" key="1">
    <citation type="submission" date="2022-10" db="EMBL/GenBank/DDBJ databases">
        <title>Culturing micro-colonial fungi from biological soil crusts in the Mojave desert and describing Neophaeococcomyces mojavensis, and introducing the new genera and species Taxawa tesnikishii.</title>
        <authorList>
            <person name="Kurbessoian T."/>
            <person name="Stajich J.E."/>
        </authorList>
    </citation>
    <scope>NUCLEOTIDE SEQUENCE</scope>
    <source>
        <strain evidence="2">TK_35</strain>
    </source>
</reference>
<accession>A0AA39CYG4</accession>
<dbReference type="AlphaFoldDB" id="A0AA39CYG4"/>
<feature type="region of interest" description="Disordered" evidence="1">
    <location>
        <begin position="109"/>
        <end position="160"/>
    </location>
</feature>
<evidence type="ECO:0000313" key="3">
    <source>
        <dbReference type="Proteomes" id="UP001172681"/>
    </source>
</evidence>
<feature type="compositionally biased region" description="Acidic residues" evidence="1">
    <location>
        <begin position="544"/>
        <end position="555"/>
    </location>
</feature>
<evidence type="ECO:0000313" key="2">
    <source>
        <dbReference type="EMBL" id="KAJ9636098.1"/>
    </source>
</evidence>
<gene>
    <name evidence="2" type="ORF">H2204_005595</name>
</gene>
<dbReference type="PANTHER" id="PTHR23225:SF2">
    <property type="entry name" value="AT09679P-RELATED"/>
    <property type="match status" value="1"/>
</dbReference>
<keyword evidence="3" id="KW-1185">Reference proteome</keyword>
<feature type="compositionally biased region" description="Basic residues" evidence="1">
    <location>
        <begin position="274"/>
        <end position="283"/>
    </location>
</feature>
<dbReference type="GO" id="GO:0003700">
    <property type="term" value="F:DNA-binding transcription factor activity"/>
    <property type="evidence" value="ECO:0007669"/>
    <property type="project" value="InterPro"/>
</dbReference>
<sequence length="589" mass="66975">MQSQDRLGGVPEYLRGHYGGYPAPSSWDGSDDNSCIDPQLRSLQHEYPYHSLETFHVPSQTYAGRYFTAYDLAAHGFDQSHKDVYEGHLYHHSFPDLLPGIIDEHRQTRQLSPSANTPSSTGSSSSDFGFSPDALRFPQEPPLAFESPLSAHSPPGMPTTPQNVWAPHYPIIIPSVAATPGGNLALSMRDLQVTLDPEDEESFINCDRDQIPTKIQLPQELELSEQLASPSASSMFDEDEEMLRDSGKSESDNDSDFVPDSAYASRRGPAALRHSLRSPRQQKPKAINDPQARIHKTSTTQDHALAMGRSRLKAKKIFPQKRSHKSKSFPCSFHHYGCPAVFSSKNEWKRHVSSQHVRLGFYRCDLGACSSEFAPHQHRGYNDFNRKDLFTQHCRRMHAPWGTKDKTMEKVSKKEKDNFEKELGQIRARCWVEARKPPEKTKCGFCDKKFIEGQGQNGSVIVRAWDQRMEHMGKHYEKDGFVAKDERVDLGLQGWALREGVIRQAKTTNRYLLVGLEPAQINESNIVPMKWRRSVRVVRRRGGEDDDEGEEEEKEERESSVWMELDSNDEYEDEEDEENSLKAPDAEAD</sequence>
<dbReference type="PANTHER" id="PTHR23225">
    <property type="entry name" value="ZINC FINGER PROTEIN"/>
    <property type="match status" value="1"/>
</dbReference>
<comment type="caution">
    <text evidence="2">The sequence shown here is derived from an EMBL/GenBank/DDBJ whole genome shotgun (WGS) entry which is preliminary data.</text>
</comment>
<feature type="region of interest" description="Disordered" evidence="1">
    <location>
        <begin position="224"/>
        <end position="303"/>
    </location>
</feature>
<protein>
    <recommendedName>
        <fullName evidence="4">C2H2-type domain-containing protein</fullName>
    </recommendedName>
</protein>
<dbReference type="InterPro" id="IPR039970">
    <property type="entry name" value="TF_Grauzone"/>
</dbReference>
<feature type="compositionally biased region" description="Acidic residues" evidence="1">
    <location>
        <begin position="566"/>
        <end position="578"/>
    </location>
</feature>
<dbReference type="EMBL" id="JAPDRN010000031">
    <property type="protein sequence ID" value="KAJ9636098.1"/>
    <property type="molecule type" value="Genomic_DNA"/>
</dbReference>
<feature type="region of interest" description="Disordered" evidence="1">
    <location>
        <begin position="538"/>
        <end position="589"/>
    </location>
</feature>
<name>A0AA39CYG4_9EURO</name>
<feature type="compositionally biased region" description="Low complexity" evidence="1">
    <location>
        <begin position="112"/>
        <end position="134"/>
    </location>
</feature>
<proteinExistence type="predicted"/>
<evidence type="ECO:0008006" key="4">
    <source>
        <dbReference type="Google" id="ProtNLM"/>
    </source>
</evidence>
<feature type="compositionally biased region" description="Low complexity" evidence="1">
    <location>
        <begin position="224"/>
        <end position="234"/>
    </location>
</feature>
<evidence type="ECO:0000256" key="1">
    <source>
        <dbReference type="SAM" id="MobiDB-lite"/>
    </source>
</evidence>
<organism evidence="2 3">
    <name type="scientific">Knufia peltigerae</name>
    <dbReference type="NCBI Taxonomy" id="1002370"/>
    <lineage>
        <taxon>Eukaryota</taxon>
        <taxon>Fungi</taxon>
        <taxon>Dikarya</taxon>
        <taxon>Ascomycota</taxon>
        <taxon>Pezizomycotina</taxon>
        <taxon>Eurotiomycetes</taxon>
        <taxon>Chaetothyriomycetidae</taxon>
        <taxon>Chaetothyriales</taxon>
        <taxon>Trichomeriaceae</taxon>
        <taxon>Knufia</taxon>
    </lineage>
</organism>